<reference evidence="1" key="1">
    <citation type="submission" date="2014-11" db="EMBL/GenBank/DDBJ databases">
        <authorList>
            <person name="Amaro Gonzalez C."/>
        </authorList>
    </citation>
    <scope>NUCLEOTIDE SEQUENCE</scope>
</reference>
<dbReference type="EMBL" id="GBXM01091913">
    <property type="protein sequence ID" value="JAH16664.1"/>
    <property type="molecule type" value="Transcribed_RNA"/>
</dbReference>
<dbReference type="AlphaFoldDB" id="A0A0E9QIP2"/>
<proteinExistence type="predicted"/>
<sequence>MFHTRWKPLFIRVIKGKTFNLKNTLTELGNQLVFL</sequence>
<accession>A0A0E9QIP2</accession>
<protein>
    <submittedName>
        <fullName evidence="1">Uncharacterized protein</fullName>
    </submittedName>
</protein>
<evidence type="ECO:0000313" key="1">
    <source>
        <dbReference type="EMBL" id="JAH16664.1"/>
    </source>
</evidence>
<reference evidence="1" key="2">
    <citation type="journal article" date="2015" name="Fish Shellfish Immunol.">
        <title>Early steps in the European eel (Anguilla anguilla)-Vibrio vulnificus interaction in the gills: Role of the RtxA13 toxin.</title>
        <authorList>
            <person name="Callol A."/>
            <person name="Pajuelo D."/>
            <person name="Ebbesson L."/>
            <person name="Teles M."/>
            <person name="MacKenzie S."/>
            <person name="Amaro C."/>
        </authorList>
    </citation>
    <scope>NUCLEOTIDE SEQUENCE</scope>
</reference>
<organism evidence="1">
    <name type="scientific">Anguilla anguilla</name>
    <name type="common">European freshwater eel</name>
    <name type="synonym">Muraena anguilla</name>
    <dbReference type="NCBI Taxonomy" id="7936"/>
    <lineage>
        <taxon>Eukaryota</taxon>
        <taxon>Metazoa</taxon>
        <taxon>Chordata</taxon>
        <taxon>Craniata</taxon>
        <taxon>Vertebrata</taxon>
        <taxon>Euteleostomi</taxon>
        <taxon>Actinopterygii</taxon>
        <taxon>Neopterygii</taxon>
        <taxon>Teleostei</taxon>
        <taxon>Anguilliformes</taxon>
        <taxon>Anguillidae</taxon>
        <taxon>Anguilla</taxon>
    </lineage>
</organism>
<name>A0A0E9QIP2_ANGAN</name>